<accession>A0A0N4TBI7</accession>
<evidence type="ECO:0000256" key="1">
    <source>
        <dbReference type="SAM" id="MobiDB-lite"/>
    </source>
</evidence>
<evidence type="ECO:0000313" key="4">
    <source>
        <dbReference type="WBParaSite" id="BPAG_0000557401-mRNA-1"/>
    </source>
</evidence>
<evidence type="ECO:0000313" key="3">
    <source>
        <dbReference type="Proteomes" id="UP000278627"/>
    </source>
</evidence>
<protein>
    <submittedName>
        <fullName evidence="2 4">Uncharacterized protein</fullName>
    </submittedName>
</protein>
<organism evidence="4">
    <name type="scientific">Brugia pahangi</name>
    <name type="common">Filarial nematode worm</name>
    <dbReference type="NCBI Taxonomy" id="6280"/>
    <lineage>
        <taxon>Eukaryota</taxon>
        <taxon>Metazoa</taxon>
        <taxon>Ecdysozoa</taxon>
        <taxon>Nematoda</taxon>
        <taxon>Chromadorea</taxon>
        <taxon>Rhabditida</taxon>
        <taxon>Spirurina</taxon>
        <taxon>Spiruromorpha</taxon>
        <taxon>Filarioidea</taxon>
        <taxon>Onchocercidae</taxon>
        <taxon>Brugia</taxon>
    </lineage>
</organism>
<feature type="compositionally biased region" description="Basic and acidic residues" evidence="1">
    <location>
        <begin position="1"/>
        <end position="10"/>
    </location>
</feature>
<reference evidence="4" key="1">
    <citation type="submission" date="2017-02" db="UniProtKB">
        <authorList>
            <consortium name="WormBaseParasite"/>
        </authorList>
    </citation>
    <scope>IDENTIFICATION</scope>
</reference>
<dbReference type="Proteomes" id="UP000278627">
    <property type="component" value="Unassembled WGS sequence"/>
</dbReference>
<feature type="region of interest" description="Disordered" evidence="1">
    <location>
        <begin position="1"/>
        <end position="35"/>
    </location>
</feature>
<dbReference type="WBParaSite" id="BPAG_0000557401-mRNA-1">
    <property type="protein sequence ID" value="BPAG_0000557401-mRNA-1"/>
    <property type="gene ID" value="BPAG_0000557401"/>
</dbReference>
<sequence length="102" mass="11531">MKNAEYKDVPELSLRPTLSLSPSSLSLSSLSPPSNNEYRQLLTNNYTTEQILNQNRHFYVANEEKKREPSHDISIMNAIHPDQMLQQIEGNMTLPGVASTES</sequence>
<keyword evidence="3" id="KW-1185">Reference proteome</keyword>
<feature type="compositionally biased region" description="Low complexity" evidence="1">
    <location>
        <begin position="12"/>
        <end position="34"/>
    </location>
</feature>
<dbReference type="EMBL" id="UZAD01003985">
    <property type="protein sequence ID" value="VDN86724.1"/>
    <property type="molecule type" value="Genomic_DNA"/>
</dbReference>
<reference evidence="2 3" key="2">
    <citation type="submission" date="2018-11" db="EMBL/GenBank/DDBJ databases">
        <authorList>
            <consortium name="Pathogen Informatics"/>
        </authorList>
    </citation>
    <scope>NUCLEOTIDE SEQUENCE [LARGE SCALE GENOMIC DNA]</scope>
</reference>
<proteinExistence type="predicted"/>
<evidence type="ECO:0000313" key="2">
    <source>
        <dbReference type="EMBL" id="VDN86724.1"/>
    </source>
</evidence>
<gene>
    <name evidence="2" type="ORF">BPAG_LOCUS5538</name>
</gene>
<name>A0A0N4TBI7_BRUPA</name>
<dbReference type="AlphaFoldDB" id="A0A0N4TBI7"/>